<dbReference type="RefSeq" id="WP_035392665.1">
    <property type="nucleotide sequence ID" value="NZ_JXUW01000005.1"/>
</dbReference>
<sequence>MDQGTFRLDIIGFVIGLVLIELVLVAGSSPNDPFKGRLRAFMVSAMLWLGSFLLLLTPIQILTNPIQHFGTTIWILLVGSALLVCMAVTLRFSLGLLHDHMHGPYTTLLLASWIIWGFIDVVLAARIYPFVSVVALGVGALMTFGLLFAIVDRIGTIKSRVFLRASITVVAASLIVGLVAAFIGHSNTLQIDLGPNQQPTLATASSGAPGILKIRNLKEGLLTSGLGLSDKVLRLNFHGFLRVSKPNFHQLVTLTIHGRFGASRAQQLLFQARGVPQPGGSLAVVASKLTLHSQTPAVNAQGHADAVLADAIFGSLQLHHHTYTYLLTYEPTGLYILTGTIDLWPQSAAIGHAALE</sequence>
<keyword evidence="3" id="KW-1185">Reference proteome</keyword>
<evidence type="ECO:0000313" key="3">
    <source>
        <dbReference type="Proteomes" id="UP000032336"/>
    </source>
</evidence>
<reference evidence="2 3" key="1">
    <citation type="submission" date="2015-01" db="EMBL/GenBank/DDBJ databases">
        <title>Draft genome of the acidophilic iron oxidizer Ferrimicrobium acidiphilum strain T23.</title>
        <authorList>
            <person name="Poehlein A."/>
            <person name="Eisen S."/>
            <person name="Schloemann M."/>
            <person name="Johnson B.D."/>
            <person name="Daniel R."/>
            <person name="Muehling M."/>
        </authorList>
    </citation>
    <scope>NUCLEOTIDE SEQUENCE [LARGE SCALE GENOMIC DNA]</scope>
    <source>
        <strain evidence="2 3">T23</strain>
    </source>
</reference>
<dbReference type="EMBL" id="JXUW01000005">
    <property type="protein sequence ID" value="KJE77475.1"/>
    <property type="molecule type" value="Genomic_DNA"/>
</dbReference>
<feature type="transmembrane region" description="Helical" evidence="1">
    <location>
        <begin position="38"/>
        <end position="61"/>
    </location>
</feature>
<dbReference type="AlphaFoldDB" id="A0A0D8FW20"/>
<feature type="transmembrane region" description="Helical" evidence="1">
    <location>
        <begin position="6"/>
        <end position="26"/>
    </location>
</feature>
<proteinExistence type="predicted"/>
<feature type="transmembrane region" description="Helical" evidence="1">
    <location>
        <begin position="105"/>
        <end position="124"/>
    </location>
</feature>
<protein>
    <submittedName>
        <fullName evidence="2">Uncharacterized protein</fullName>
    </submittedName>
</protein>
<evidence type="ECO:0000256" key="1">
    <source>
        <dbReference type="SAM" id="Phobius"/>
    </source>
</evidence>
<accession>A0A0D8FW20</accession>
<keyword evidence="1" id="KW-0812">Transmembrane</keyword>
<comment type="caution">
    <text evidence="2">The sequence shown here is derived from an EMBL/GenBank/DDBJ whole genome shotgun (WGS) entry which is preliminary data.</text>
</comment>
<evidence type="ECO:0000313" key="2">
    <source>
        <dbReference type="EMBL" id="KJE77475.1"/>
    </source>
</evidence>
<keyword evidence="1" id="KW-1133">Transmembrane helix</keyword>
<feature type="transmembrane region" description="Helical" evidence="1">
    <location>
        <begin position="130"/>
        <end position="149"/>
    </location>
</feature>
<feature type="transmembrane region" description="Helical" evidence="1">
    <location>
        <begin position="161"/>
        <end position="183"/>
    </location>
</feature>
<feature type="transmembrane region" description="Helical" evidence="1">
    <location>
        <begin position="73"/>
        <end position="93"/>
    </location>
</feature>
<dbReference type="GeneID" id="78372187"/>
<gene>
    <name evidence="2" type="ORF">FEAC_09110</name>
</gene>
<organism evidence="2 3">
    <name type="scientific">Ferrimicrobium acidiphilum DSM 19497</name>
    <dbReference type="NCBI Taxonomy" id="1121877"/>
    <lineage>
        <taxon>Bacteria</taxon>
        <taxon>Bacillati</taxon>
        <taxon>Actinomycetota</taxon>
        <taxon>Acidimicrobiia</taxon>
        <taxon>Acidimicrobiales</taxon>
        <taxon>Acidimicrobiaceae</taxon>
        <taxon>Ferrimicrobium</taxon>
    </lineage>
</organism>
<dbReference type="Proteomes" id="UP000032336">
    <property type="component" value="Unassembled WGS sequence"/>
</dbReference>
<keyword evidence="1" id="KW-0472">Membrane</keyword>
<dbReference type="eggNOG" id="ENOG5031TEU">
    <property type="taxonomic scope" value="Bacteria"/>
</dbReference>
<name>A0A0D8FW20_9ACTN</name>